<dbReference type="Proteomes" id="UP000092445">
    <property type="component" value="Unassembled WGS sequence"/>
</dbReference>
<evidence type="ECO:0000313" key="1">
    <source>
        <dbReference type="EnsemblMetazoa" id="GPAI020140-PA"/>
    </source>
</evidence>
<name>A0A1A9ZNI7_GLOPL</name>
<dbReference type="AlphaFoldDB" id="A0A1A9ZNI7"/>
<proteinExistence type="predicted"/>
<evidence type="ECO:0000313" key="2">
    <source>
        <dbReference type="Proteomes" id="UP000092445"/>
    </source>
</evidence>
<reference evidence="1" key="2">
    <citation type="submission" date="2020-05" db="UniProtKB">
        <authorList>
            <consortium name="EnsemblMetazoa"/>
        </authorList>
    </citation>
    <scope>IDENTIFICATION</scope>
    <source>
        <strain evidence="1">IAEA</strain>
    </source>
</reference>
<organism evidence="1 2">
    <name type="scientific">Glossina pallidipes</name>
    <name type="common">Tsetse fly</name>
    <dbReference type="NCBI Taxonomy" id="7398"/>
    <lineage>
        <taxon>Eukaryota</taxon>
        <taxon>Metazoa</taxon>
        <taxon>Ecdysozoa</taxon>
        <taxon>Arthropoda</taxon>
        <taxon>Hexapoda</taxon>
        <taxon>Insecta</taxon>
        <taxon>Pterygota</taxon>
        <taxon>Neoptera</taxon>
        <taxon>Endopterygota</taxon>
        <taxon>Diptera</taxon>
        <taxon>Brachycera</taxon>
        <taxon>Muscomorpha</taxon>
        <taxon>Hippoboscoidea</taxon>
        <taxon>Glossinidae</taxon>
        <taxon>Glossina</taxon>
    </lineage>
</organism>
<reference evidence="2" key="1">
    <citation type="submission" date="2014-03" db="EMBL/GenBank/DDBJ databases">
        <authorList>
            <person name="Aksoy S."/>
            <person name="Warren W."/>
            <person name="Wilson R.K."/>
        </authorList>
    </citation>
    <scope>NUCLEOTIDE SEQUENCE [LARGE SCALE GENOMIC DNA]</scope>
    <source>
        <strain evidence="2">IAEA</strain>
    </source>
</reference>
<protein>
    <submittedName>
        <fullName evidence="1">Uncharacterized protein</fullName>
    </submittedName>
</protein>
<accession>A0A1A9ZNI7</accession>
<sequence length="154" mass="17488">MHMCDDMVKTSNLFDSLEHGHNCKKVISQQKIRQSVITMAFLYFSWESKNAVQSYYTTQKSQSRIRKAFSGVPYLHFSDHAPVFDILEATSFSSFFSSISLHKALSGQFCYKTQRRHFVIDQAIISKVFSTGLSTIGTLREMATLHSLAYQGGP</sequence>
<dbReference type="EnsemblMetazoa" id="GPAI020140-RA">
    <property type="protein sequence ID" value="GPAI020140-PA"/>
    <property type="gene ID" value="GPAI020140"/>
</dbReference>
<dbReference type="VEuPathDB" id="VectorBase:GPAI020140"/>
<keyword evidence="2" id="KW-1185">Reference proteome</keyword>